<keyword evidence="1" id="KW-0812">Transmembrane</keyword>
<dbReference type="AlphaFoldDB" id="A0A0E9X4B2"/>
<feature type="transmembrane region" description="Helical" evidence="1">
    <location>
        <begin position="20"/>
        <end position="42"/>
    </location>
</feature>
<keyword evidence="1" id="KW-0472">Membrane</keyword>
<reference evidence="2" key="2">
    <citation type="journal article" date="2015" name="Fish Shellfish Immunol.">
        <title>Early steps in the European eel (Anguilla anguilla)-Vibrio vulnificus interaction in the gills: Role of the RtxA13 toxin.</title>
        <authorList>
            <person name="Callol A."/>
            <person name="Pajuelo D."/>
            <person name="Ebbesson L."/>
            <person name="Teles M."/>
            <person name="MacKenzie S."/>
            <person name="Amaro C."/>
        </authorList>
    </citation>
    <scope>NUCLEOTIDE SEQUENCE</scope>
</reference>
<organism evidence="2">
    <name type="scientific">Anguilla anguilla</name>
    <name type="common">European freshwater eel</name>
    <name type="synonym">Muraena anguilla</name>
    <dbReference type="NCBI Taxonomy" id="7936"/>
    <lineage>
        <taxon>Eukaryota</taxon>
        <taxon>Metazoa</taxon>
        <taxon>Chordata</taxon>
        <taxon>Craniata</taxon>
        <taxon>Vertebrata</taxon>
        <taxon>Euteleostomi</taxon>
        <taxon>Actinopterygii</taxon>
        <taxon>Neopterygii</taxon>
        <taxon>Teleostei</taxon>
        <taxon>Anguilliformes</taxon>
        <taxon>Anguillidae</taxon>
        <taxon>Anguilla</taxon>
    </lineage>
</organism>
<reference evidence="2" key="1">
    <citation type="submission" date="2014-11" db="EMBL/GenBank/DDBJ databases">
        <authorList>
            <person name="Amaro Gonzalez C."/>
        </authorList>
    </citation>
    <scope>NUCLEOTIDE SEQUENCE</scope>
</reference>
<accession>A0A0E9X4B2</accession>
<keyword evidence="1" id="KW-1133">Transmembrane helix</keyword>
<evidence type="ECO:0000256" key="1">
    <source>
        <dbReference type="SAM" id="Phobius"/>
    </source>
</evidence>
<name>A0A0E9X4B2_ANGAN</name>
<dbReference type="EMBL" id="GBXM01011005">
    <property type="protein sequence ID" value="JAH97572.1"/>
    <property type="molecule type" value="Transcribed_RNA"/>
</dbReference>
<sequence>MFIRNIIMLILKVEVCIHYLAVHVVLISVLLMKLVVTCLLLLSSYPNVHVSKFTMGF</sequence>
<proteinExistence type="predicted"/>
<evidence type="ECO:0000313" key="2">
    <source>
        <dbReference type="EMBL" id="JAH97572.1"/>
    </source>
</evidence>
<protein>
    <submittedName>
        <fullName evidence="2">Uncharacterized protein</fullName>
    </submittedName>
</protein>